<dbReference type="EMBL" id="CAJNOW010017462">
    <property type="protein sequence ID" value="CAF1657931.1"/>
    <property type="molecule type" value="Genomic_DNA"/>
</dbReference>
<proteinExistence type="predicted"/>
<dbReference type="OrthoDB" id="9990610at2759"/>
<evidence type="ECO:0000313" key="2">
    <source>
        <dbReference type="Proteomes" id="UP000663834"/>
    </source>
</evidence>
<reference evidence="1" key="1">
    <citation type="submission" date="2021-02" db="EMBL/GenBank/DDBJ databases">
        <authorList>
            <person name="Nowell W R."/>
        </authorList>
    </citation>
    <scope>NUCLEOTIDE SEQUENCE</scope>
</reference>
<protein>
    <submittedName>
        <fullName evidence="1">Uncharacterized protein</fullName>
    </submittedName>
</protein>
<sequence length="116" mass="13457">MLFNACAKLCNSQAIKLGKDKFKRLPTFFLQDQRLVNSAIDMLMKFDDASQAETTTPKQDLLNELPTKHHLYSGIWPSSGRRQASCRYASKNPPWWRWDTTGYHQSYRSIFRQGAV</sequence>
<evidence type="ECO:0000313" key="1">
    <source>
        <dbReference type="EMBL" id="CAF1657931.1"/>
    </source>
</evidence>
<gene>
    <name evidence="1" type="ORF">KQP761_LOCUS31404</name>
</gene>
<comment type="caution">
    <text evidence="1">The sequence shown here is derived from an EMBL/GenBank/DDBJ whole genome shotgun (WGS) entry which is preliminary data.</text>
</comment>
<name>A0A816F447_9BILA</name>
<accession>A0A816F447</accession>
<dbReference type="AlphaFoldDB" id="A0A816F447"/>
<dbReference type="Proteomes" id="UP000663834">
    <property type="component" value="Unassembled WGS sequence"/>
</dbReference>
<organism evidence="1 2">
    <name type="scientific">Rotaria magnacalcarata</name>
    <dbReference type="NCBI Taxonomy" id="392030"/>
    <lineage>
        <taxon>Eukaryota</taxon>
        <taxon>Metazoa</taxon>
        <taxon>Spiralia</taxon>
        <taxon>Gnathifera</taxon>
        <taxon>Rotifera</taxon>
        <taxon>Eurotatoria</taxon>
        <taxon>Bdelloidea</taxon>
        <taxon>Philodinida</taxon>
        <taxon>Philodinidae</taxon>
        <taxon>Rotaria</taxon>
    </lineage>
</organism>